<dbReference type="OrthoDB" id="9131059at2"/>
<organism evidence="12 13">
    <name type="scientific">Conchiformibius steedae</name>
    <dbReference type="NCBI Taxonomy" id="153493"/>
    <lineage>
        <taxon>Bacteria</taxon>
        <taxon>Pseudomonadati</taxon>
        <taxon>Pseudomonadota</taxon>
        <taxon>Betaproteobacteria</taxon>
        <taxon>Neisseriales</taxon>
        <taxon>Neisseriaceae</taxon>
        <taxon>Conchiformibius</taxon>
    </lineage>
</organism>
<evidence type="ECO:0000256" key="6">
    <source>
        <dbReference type="ARBA" id="ARBA00023186"/>
    </source>
</evidence>
<dbReference type="SUPFAM" id="SSF49584">
    <property type="entry name" value="Periplasmic chaperone C-domain"/>
    <property type="match status" value="1"/>
</dbReference>
<evidence type="ECO:0000256" key="7">
    <source>
        <dbReference type="ARBA" id="ARBA00023319"/>
    </source>
</evidence>
<feature type="domain" description="Pili assembly chaperone C-terminal" evidence="11">
    <location>
        <begin position="173"/>
        <end position="233"/>
    </location>
</feature>
<evidence type="ECO:0000256" key="3">
    <source>
        <dbReference type="ARBA" id="ARBA00022558"/>
    </source>
</evidence>
<evidence type="ECO:0000256" key="4">
    <source>
        <dbReference type="ARBA" id="ARBA00022729"/>
    </source>
</evidence>
<dbReference type="PANTHER" id="PTHR30251:SF2">
    <property type="entry name" value="FIMBRIAL CHAPERONE YADV-RELATED"/>
    <property type="match status" value="1"/>
</dbReference>
<evidence type="ECO:0000313" key="12">
    <source>
        <dbReference type="EMBL" id="RRD91186.1"/>
    </source>
</evidence>
<keyword evidence="7" id="KW-0393">Immunoglobulin domain</keyword>
<dbReference type="PRINTS" id="PR00969">
    <property type="entry name" value="CHAPERONPILI"/>
</dbReference>
<dbReference type="Pfam" id="PF02753">
    <property type="entry name" value="PapD_C"/>
    <property type="match status" value="1"/>
</dbReference>
<dbReference type="InterPro" id="IPR016148">
    <property type="entry name" value="Pili_assmbl_chaperone_C"/>
</dbReference>
<dbReference type="RefSeq" id="WP_124793995.1">
    <property type="nucleotide sequence ID" value="NZ_RQYC01000002.1"/>
</dbReference>
<evidence type="ECO:0000256" key="9">
    <source>
        <dbReference type="SAM" id="SignalP"/>
    </source>
</evidence>
<name>A0A3P2A8R9_9NEIS</name>
<feature type="chain" id="PRO_5018279795" evidence="9">
    <location>
        <begin position="23"/>
        <end position="242"/>
    </location>
</feature>
<evidence type="ECO:0000313" key="13">
    <source>
        <dbReference type="Proteomes" id="UP000269923"/>
    </source>
</evidence>
<dbReference type="InterPro" id="IPR013783">
    <property type="entry name" value="Ig-like_fold"/>
</dbReference>
<keyword evidence="4 9" id="KW-0732">Signal</keyword>
<keyword evidence="13" id="KW-1185">Reference proteome</keyword>
<dbReference type="PANTHER" id="PTHR30251">
    <property type="entry name" value="PILUS ASSEMBLY CHAPERONE"/>
    <property type="match status" value="1"/>
</dbReference>
<dbReference type="InterPro" id="IPR018046">
    <property type="entry name" value="Pili_assmbl_chaperone_CS"/>
</dbReference>
<protein>
    <submittedName>
        <fullName evidence="12">Molecular chaperone</fullName>
    </submittedName>
</protein>
<comment type="caution">
    <text evidence="12">The sequence shown here is derived from an EMBL/GenBank/DDBJ whole genome shotgun (WGS) entry which is preliminary data.</text>
</comment>
<dbReference type="InterPro" id="IPR050643">
    <property type="entry name" value="Periplasmic_pilus_chap"/>
</dbReference>
<sequence length="242" mass="27791">MSFIRKLILSSILFACIHSAQAGLVILGTRFIYPAEQKSIQVHLRNEGAFPSLAQSWIDDGQADSNNNQLNNLRHIPFVITPPVSRINPQTEQTLRIRYTGQELPQDRESIFYLNIKDIPAKPKVDDNLNNYLQFTFTSRLKLFFRPTKLPYPVEEAYAKVSWHAEGKRIRAKNNTPYYITYASVSIKQQDKQHFSEQTAMIAPFSEHSFTLPVNVSGSNQVYWRIINDYGGHYESVSPLQP</sequence>
<comment type="subcellular location">
    <subcellularLocation>
        <location evidence="1 8">Periplasm</location>
    </subcellularLocation>
</comment>
<keyword evidence="6 8" id="KW-0143">Chaperone</keyword>
<dbReference type="InterPro" id="IPR016147">
    <property type="entry name" value="Pili_assmbl_chaperone_N"/>
</dbReference>
<evidence type="ECO:0000259" key="11">
    <source>
        <dbReference type="Pfam" id="PF02753"/>
    </source>
</evidence>
<evidence type="ECO:0000256" key="2">
    <source>
        <dbReference type="ARBA" id="ARBA00007399"/>
    </source>
</evidence>
<dbReference type="GO" id="GO:0071555">
    <property type="term" value="P:cell wall organization"/>
    <property type="evidence" value="ECO:0007669"/>
    <property type="project" value="InterPro"/>
</dbReference>
<evidence type="ECO:0000256" key="5">
    <source>
        <dbReference type="ARBA" id="ARBA00022764"/>
    </source>
</evidence>
<dbReference type="Pfam" id="PF00345">
    <property type="entry name" value="PapD_N"/>
    <property type="match status" value="1"/>
</dbReference>
<dbReference type="Gene3D" id="2.60.40.10">
    <property type="entry name" value="Immunoglobulins"/>
    <property type="match status" value="2"/>
</dbReference>
<dbReference type="SUPFAM" id="SSF49354">
    <property type="entry name" value="PapD-like"/>
    <property type="match status" value="1"/>
</dbReference>
<dbReference type="Proteomes" id="UP000269923">
    <property type="component" value="Unassembled WGS sequence"/>
</dbReference>
<reference evidence="12 13" key="1">
    <citation type="submission" date="2018-11" db="EMBL/GenBank/DDBJ databases">
        <title>Genomes From Bacteria Associated with the Canine Oral Cavity: a Test Case for Automated Genome-Based Taxonomic Assignment.</title>
        <authorList>
            <person name="Coil D.A."/>
            <person name="Jospin G."/>
            <person name="Darling A.E."/>
            <person name="Wallis C."/>
            <person name="Davis I.J."/>
            <person name="Harris S."/>
            <person name="Eisen J.A."/>
            <person name="Holcombe L.J."/>
            <person name="O'Flynn C."/>
        </authorList>
    </citation>
    <scope>NUCLEOTIDE SEQUENCE [LARGE SCALE GENOMIC DNA]</scope>
    <source>
        <strain evidence="12 13">COT-280</strain>
    </source>
</reference>
<keyword evidence="5" id="KW-0574">Periplasm</keyword>
<evidence type="ECO:0000259" key="10">
    <source>
        <dbReference type="Pfam" id="PF00345"/>
    </source>
</evidence>
<dbReference type="GO" id="GO:0030288">
    <property type="term" value="C:outer membrane-bounded periplasmic space"/>
    <property type="evidence" value="ECO:0007669"/>
    <property type="project" value="InterPro"/>
</dbReference>
<comment type="similarity">
    <text evidence="2 8">Belongs to the periplasmic pilus chaperone family.</text>
</comment>
<feature type="domain" description="Pili assembly chaperone N-terminal" evidence="10">
    <location>
        <begin position="23"/>
        <end position="150"/>
    </location>
</feature>
<feature type="signal peptide" evidence="9">
    <location>
        <begin position="1"/>
        <end position="22"/>
    </location>
</feature>
<proteinExistence type="inferred from homology"/>
<evidence type="ECO:0000256" key="1">
    <source>
        <dbReference type="ARBA" id="ARBA00004418"/>
    </source>
</evidence>
<evidence type="ECO:0000256" key="8">
    <source>
        <dbReference type="RuleBase" id="RU003918"/>
    </source>
</evidence>
<gene>
    <name evidence="12" type="ORF">EII21_01990</name>
</gene>
<dbReference type="FunFam" id="2.60.40.10:FF:000458">
    <property type="entry name" value="Molecular chaperone FimC"/>
    <property type="match status" value="1"/>
</dbReference>
<accession>A0A3P2A8R9</accession>
<dbReference type="InterPro" id="IPR008962">
    <property type="entry name" value="PapD-like_sf"/>
</dbReference>
<dbReference type="EMBL" id="RQYC01000002">
    <property type="protein sequence ID" value="RRD91186.1"/>
    <property type="molecule type" value="Genomic_DNA"/>
</dbReference>
<keyword evidence="3" id="KW-1029">Fimbrium biogenesis</keyword>
<dbReference type="PROSITE" id="PS00635">
    <property type="entry name" value="PILI_CHAPERONE"/>
    <property type="match status" value="1"/>
</dbReference>
<dbReference type="InterPro" id="IPR001829">
    <property type="entry name" value="Pili_assmbl_chaperone_bac"/>
</dbReference>
<dbReference type="AlphaFoldDB" id="A0A3P2A8R9"/>
<dbReference type="InterPro" id="IPR036316">
    <property type="entry name" value="Pili_assmbl_chap_C_dom_sf"/>
</dbReference>